<evidence type="ECO:0000313" key="2">
    <source>
        <dbReference type="EMBL" id="SUU89613.1"/>
    </source>
</evidence>
<dbReference type="AlphaFoldDB" id="A0A380WKU6"/>
<reference evidence="2 3" key="1">
    <citation type="submission" date="2018-06" db="EMBL/GenBank/DDBJ databases">
        <authorList>
            <consortium name="Pathogen Informatics"/>
            <person name="Doyle S."/>
        </authorList>
    </citation>
    <scope>NUCLEOTIDE SEQUENCE [LARGE SCALE GENOMIC DNA]</scope>
    <source>
        <strain evidence="2 3">NCTC10684</strain>
    </source>
</reference>
<proteinExistence type="predicted"/>
<protein>
    <submittedName>
        <fullName evidence="2">Ribose-phosphate pyrophosphokinase</fullName>
    </submittedName>
</protein>
<dbReference type="Pfam" id="PF00156">
    <property type="entry name" value="Pribosyltran"/>
    <property type="match status" value="1"/>
</dbReference>
<dbReference type="Gene3D" id="3.40.50.2020">
    <property type="match status" value="1"/>
</dbReference>
<organism evidence="2 3">
    <name type="scientific">Aminobacter aminovorans</name>
    <name type="common">Chelatobacter heintzii</name>
    <dbReference type="NCBI Taxonomy" id="83263"/>
    <lineage>
        <taxon>Bacteria</taxon>
        <taxon>Pseudomonadati</taxon>
        <taxon>Pseudomonadota</taxon>
        <taxon>Alphaproteobacteria</taxon>
        <taxon>Hyphomicrobiales</taxon>
        <taxon>Phyllobacteriaceae</taxon>
        <taxon>Aminobacter</taxon>
    </lineage>
</organism>
<dbReference type="InterPro" id="IPR000836">
    <property type="entry name" value="PRTase_dom"/>
</dbReference>
<dbReference type="OrthoDB" id="9810066at2"/>
<dbReference type="InterPro" id="IPR029057">
    <property type="entry name" value="PRTase-like"/>
</dbReference>
<dbReference type="CDD" id="cd06223">
    <property type="entry name" value="PRTases_typeI"/>
    <property type="match status" value="1"/>
</dbReference>
<keyword evidence="2" id="KW-0808">Transferase</keyword>
<accession>A0A380WKU6</accession>
<evidence type="ECO:0000259" key="1">
    <source>
        <dbReference type="Pfam" id="PF00156"/>
    </source>
</evidence>
<evidence type="ECO:0000313" key="3">
    <source>
        <dbReference type="Proteomes" id="UP000254701"/>
    </source>
</evidence>
<dbReference type="RefSeq" id="WP_115731746.1">
    <property type="nucleotide sequence ID" value="NZ_BAAAVY010000002.1"/>
</dbReference>
<name>A0A380WKU6_AMIAI</name>
<sequence>MFRDRPEAGEKLGRELLASQLRKPVVLALPRGGLPVAAAVAKALDAPLDILIVRKVGAPTNPELAVAAIVDGNPPDVIINRENVEAYSLSDDELAALIKLERPELERRRQLFRGTTVPRSLVGRTAVLVDDGAATGTTMKVALRAIKRRGPLQIVVALPVASSDALATIEEEADKVVCLSKPGRFLALGHHYLSFPQLTDDDVIEVLRCAAEERRLRHPSK</sequence>
<dbReference type="Proteomes" id="UP000254701">
    <property type="component" value="Unassembled WGS sequence"/>
</dbReference>
<feature type="domain" description="Phosphoribosyltransferase" evidence="1">
    <location>
        <begin position="10"/>
        <end position="176"/>
    </location>
</feature>
<keyword evidence="2" id="KW-0418">Kinase</keyword>
<dbReference type="SUPFAM" id="SSF53271">
    <property type="entry name" value="PRTase-like"/>
    <property type="match status" value="1"/>
</dbReference>
<dbReference type="Gene3D" id="3.30.1310.20">
    <property type="entry name" value="PRTase-like"/>
    <property type="match status" value="1"/>
</dbReference>
<gene>
    <name evidence="2" type="ORF">NCTC10684_02854</name>
</gene>
<dbReference type="GO" id="GO:0016301">
    <property type="term" value="F:kinase activity"/>
    <property type="evidence" value="ECO:0007669"/>
    <property type="project" value="UniProtKB-KW"/>
</dbReference>
<dbReference type="EMBL" id="UFSM01000001">
    <property type="protein sequence ID" value="SUU89613.1"/>
    <property type="molecule type" value="Genomic_DNA"/>
</dbReference>